<dbReference type="InterPro" id="IPR010512">
    <property type="entry name" value="DUF1091"/>
</dbReference>
<reference evidence="1 3" key="1">
    <citation type="journal article" date="2014" name="BMC Genomics">
        <title>Genome sequence of Anopheles sinensis provides insight into genetics basis of mosquito competence for malaria parasites.</title>
        <authorList>
            <person name="Zhou D."/>
            <person name="Zhang D."/>
            <person name="Ding G."/>
            <person name="Shi L."/>
            <person name="Hou Q."/>
            <person name="Ye Y."/>
            <person name="Xu Y."/>
            <person name="Zhou H."/>
            <person name="Xiong C."/>
            <person name="Li S."/>
            <person name="Yu J."/>
            <person name="Hong S."/>
            <person name="Yu X."/>
            <person name="Zou P."/>
            <person name="Chen C."/>
            <person name="Chang X."/>
            <person name="Wang W."/>
            <person name="Lv Y."/>
            <person name="Sun Y."/>
            <person name="Ma L."/>
            <person name="Shen B."/>
            <person name="Zhu C."/>
        </authorList>
    </citation>
    <scope>NUCLEOTIDE SEQUENCE [LARGE SCALE GENOMIC DNA]</scope>
</reference>
<name>A0A084W985_ANOSI</name>
<evidence type="ECO:0000313" key="3">
    <source>
        <dbReference type="Proteomes" id="UP000030765"/>
    </source>
</evidence>
<protein>
    <submittedName>
        <fullName evidence="1">AGAP011020-PA-like protein</fullName>
    </submittedName>
</protein>
<evidence type="ECO:0000313" key="2">
    <source>
        <dbReference type="EnsemblMetazoa" id="ASIC014782-PA"/>
    </source>
</evidence>
<evidence type="ECO:0000313" key="1">
    <source>
        <dbReference type="EMBL" id="KFB46779.1"/>
    </source>
</evidence>
<organism evidence="1">
    <name type="scientific">Anopheles sinensis</name>
    <name type="common">Mosquito</name>
    <dbReference type="NCBI Taxonomy" id="74873"/>
    <lineage>
        <taxon>Eukaryota</taxon>
        <taxon>Metazoa</taxon>
        <taxon>Ecdysozoa</taxon>
        <taxon>Arthropoda</taxon>
        <taxon>Hexapoda</taxon>
        <taxon>Insecta</taxon>
        <taxon>Pterygota</taxon>
        <taxon>Neoptera</taxon>
        <taxon>Endopterygota</taxon>
        <taxon>Diptera</taxon>
        <taxon>Nematocera</taxon>
        <taxon>Culicoidea</taxon>
        <taxon>Culicidae</taxon>
        <taxon>Anophelinae</taxon>
        <taxon>Anopheles</taxon>
    </lineage>
</organism>
<dbReference type="VEuPathDB" id="VectorBase:ASIC014782"/>
<dbReference type="PANTHER" id="PTHR20898:SF1">
    <property type="entry name" value="MD-2-RELATED LIPID-RECOGNITION DOMAIN-CONTAINING PROTEIN"/>
    <property type="match status" value="1"/>
</dbReference>
<accession>A0A084W985</accession>
<reference evidence="2" key="2">
    <citation type="submission" date="2020-05" db="UniProtKB">
        <authorList>
            <consortium name="EnsemblMetazoa"/>
        </authorList>
    </citation>
    <scope>IDENTIFICATION</scope>
</reference>
<proteinExistence type="predicted"/>
<dbReference type="SMART" id="SM00697">
    <property type="entry name" value="DM8"/>
    <property type="match status" value="1"/>
</dbReference>
<dbReference type="EnsemblMetazoa" id="ASIC014782-RA">
    <property type="protein sequence ID" value="ASIC014782-PA"/>
    <property type="gene ID" value="ASIC014782"/>
</dbReference>
<dbReference type="PANTHER" id="PTHR20898">
    <property type="entry name" value="DAEDALUS ON 3-RELATED-RELATED"/>
    <property type="match status" value="1"/>
</dbReference>
<keyword evidence="3" id="KW-1185">Reference proteome</keyword>
<dbReference type="AlphaFoldDB" id="A0A084W985"/>
<dbReference type="Pfam" id="PF06477">
    <property type="entry name" value="DUF1091"/>
    <property type="match status" value="1"/>
</dbReference>
<sequence>MVSKLELQHNDNFLNTTVTTMIDGEKTFNNSYVIEMISVRDLKEIRCFVTYSVLALNGNIQNKLFSRSFDLCQFFRRPNMDRLMKLFYDYLMATSTMPSVCPVPKGFRAQLNVVLTKIPIPGFFPESDFLVDVNLYTGLRQVPMLESRWIGRIQKIN</sequence>
<dbReference type="Proteomes" id="UP000030765">
    <property type="component" value="Unassembled WGS sequence"/>
</dbReference>
<dbReference type="OMA" id="DYLMATS"/>
<gene>
    <name evidence="1" type="ORF">ZHAS_00014782</name>
</gene>
<dbReference type="OrthoDB" id="7741579at2759"/>
<dbReference type="EMBL" id="ATLV01021650">
    <property type="status" value="NOT_ANNOTATED_CDS"/>
    <property type="molecule type" value="Genomic_DNA"/>
</dbReference>
<dbReference type="EMBL" id="KE525321">
    <property type="protein sequence ID" value="KFB46779.1"/>
    <property type="molecule type" value="Genomic_DNA"/>
</dbReference>